<comment type="caution">
    <text evidence="1">The sequence shown here is derived from an EMBL/GenBank/DDBJ whole genome shotgun (WGS) entry which is preliminary data.</text>
</comment>
<gene>
    <name evidence="1" type="ORF">LCGC14_0392560</name>
</gene>
<proteinExistence type="predicted"/>
<feature type="non-terminal residue" evidence="1">
    <location>
        <position position="1"/>
    </location>
</feature>
<protein>
    <submittedName>
        <fullName evidence="1">Uncharacterized protein</fullName>
    </submittedName>
</protein>
<reference evidence="1" key="1">
    <citation type="journal article" date="2015" name="Nature">
        <title>Complex archaea that bridge the gap between prokaryotes and eukaryotes.</title>
        <authorList>
            <person name="Spang A."/>
            <person name="Saw J.H."/>
            <person name="Jorgensen S.L."/>
            <person name="Zaremba-Niedzwiedzka K."/>
            <person name="Martijn J."/>
            <person name="Lind A.E."/>
            <person name="van Eijk R."/>
            <person name="Schleper C."/>
            <person name="Guy L."/>
            <person name="Ettema T.J."/>
        </authorList>
    </citation>
    <scope>NUCLEOTIDE SEQUENCE</scope>
</reference>
<organism evidence="1">
    <name type="scientific">marine sediment metagenome</name>
    <dbReference type="NCBI Taxonomy" id="412755"/>
    <lineage>
        <taxon>unclassified sequences</taxon>
        <taxon>metagenomes</taxon>
        <taxon>ecological metagenomes</taxon>
    </lineage>
</organism>
<sequence>IRERGTYQTYWIDSTTRKIPRWKPNKREREVEGIIQLALDGAKKKRLMIEL</sequence>
<name>A0A0F9SYX8_9ZZZZ</name>
<dbReference type="EMBL" id="LAZR01000330">
    <property type="protein sequence ID" value="KKN74170.1"/>
    <property type="molecule type" value="Genomic_DNA"/>
</dbReference>
<evidence type="ECO:0000313" key="1">
    <source>
        <dbReference type="EMBL" id="KKN74170.1"/>
    </source>
</evidence>
<accession>A0A0F9SYX8</accession>
<dbReference type="AlphaFoldDB" id="A0A0F9SYX8"/>